<dbReference type="InterPro" id="IPR036683">
    <property type="entry name" value="CO_DH_flav_C_dom_sf"/>
</dbReference>
<comment type="caution">
    <text evidence="5">The sequence shown here is derived from an EMBL/GenBank/DDBJ whole genome shotgun (WGS) entry which is preliminary data.</text>
</comment>
<dbReference type="AlphaFoldDB" id="A0A367FKT6"/>
<evidence type="ECO:0000256" key="3">
    <source>
        <dbReference type="ARBA" id="ARBA00023002"/>
    </source>
</evidence>
<keyword evidence="1" id="KW-0285">Flavoprotein</keyword>
<evidence type="ECO:0000256" key="1">
    <source>
        <dbReference type="ARBA" id="ARBA00022630"/>
    </source>
</evidence>
<dbReference type="InterPro" id="IPR016169">
    <property type="entry name" value="FAD-bd_PCMH_sub2"/>
</dbReference>
<dbReference type="SUPFAM" id="SSF55447">
    <property type="entry name" value="CO dehydrogenase flavoprotein C-terminal domain-like"/>
    <property type="match status" value="1"/>
</dbReference>
<evidence type="ECO:0000256" key="2">
    <source>
        <dbReference type="ARBA" id="ARBA00022827"/>
    </source>
</evidence>
<dbReference type="SUPFAM" id="SSF56176">
    <property type="entry name" value="FAD-binding/transporter-associated domain-like"/>
    <property type="match status" value="1"/>
</dbReference>
<sequence>MKPSPFDYHAPRELGEALEVLAGTAPHGKVLAGGQSLIPMLNMRLAAPSHLVDINRVAELDALSVETGGVRVGALARHAAVERSPAVAAVQPLLPAALRLVAHPVIRNRGTVVGSLVHADPSAELPAVLAVLGGTVRLARHGAPERDVPAEAFFTGPLESAIEPDELAVSAFFPAPPPRTGTAFQEVARRHGDYAMAGAAAVVTLDEDLRIASARVACVSAGPVPVVLDLSEVCARRPAASADWEAVAAAVRDGVDPDDDIHATARYRRHLTGVLAERALRVAAAEAERVADGRAAVRMSEGVDDGVNHGANGAGEDSE</sequence>
<dbReference type="InterPro" id="IPR051312">
    <property type="entry name" value="Diverse_Substr_Oxidored"/>
</dbReference>
<dbReference type="PANTHER" id="PTHR42659">
    <property type="entry name" value="XANTHINE DEHYDROGENASE SUBUNIT C-RELATED"/>
    <property type="match status" value="1"/>
</dbReference>
<dbReference type="InterPro" id="IPR005107">
    <property type="entry name" value="CO_DH_flav_C"/>
</dbReference>
<accession>A0A367FKT6</accession>
<feature type="domain" description="FAD-binding PCMH-type" evidence="4">
    <location>
        <begin position="1"/>
        <end position="178"/>
    </location>
</feature>
<dbReference type="PROSITE" id="PS51387">
    <property type="entry name" value="FAD_PCMH"/>
    <property type="match status" value="1"/>
</dbReference>
<dbReference type="PANTHER" id="PTHR42659:SF2">
    <property type="entry name" value="XANTHINE DEHYDROGENASE SUBUNIT C-RELATED"/>
    <property type="match status" value="1"/>
</dbReference>
<dbReference type="Gene3D" id="3.30.43.10">
    <property type="entry name" value="Uridine Diphospho-n-acetylenolpyruvylglucosamine Reductase, domain 2"/>
    <property type="match status" value="1"/>
</dbReference>
<keyword evidence="2" id="KW-0274">FAD</keyword>
<protein>
    <submittedName>
        <fullName evidence="5">Xanthine dehydrogenase family protein subunit M</fullName>
    </submittedName>
</protein>
<dbReference type="GO" id="GO:0071949">
    <property type="term" value="F:FAD binding"/>
    <property type="evidence" value="ECO:0007669"/>
    <property type="project" value="InterPro"/>
</dbReference>
<dbReference type="OrthoDB" id="9793944at2"/>
<dbReference type="EMBL" id="QOIL01000007">
    <property type="protein sequence ID" value="RCG30442.1"/>
    <property type="molecule type" value="Genomic_DNA"/>
</dbReference>
<evidence type="ECO:0000313" key="5">
    <source>
        <dbReference type="EMBL" id="RCG30442.1"/>
    </source>
</evidence>
<keyword evidence="6" id="KW-1185">Reference proteome</keyword>
<keyword evidence="3" id="KW-0560">Oxidoreductase</keyword>
<proteinExistence type="predicted"/>
<dbReference type="RefSeq" id="WP_114029241.1">
    <property type="nucleotide sequence ID" value="NZ_QOIL01000007.1"/>
</dbReference>
<reference evidence="5 6" key="1">
    <citation type="submission" date="2018-06" db="EMBL/GenBank/DDBJ databases">
        <title>Sphaerisporangium craniellae sp. nov., isolated from a marine sponge in the South China Sea.</title>
        <authorList>
            <person name="Li L."/>
        </authorList>
    </citation>
    <scope>NUCLEOTIDE SEQUENCE [LARGE SCALE GENOMIC DNA]</scope>
    <source>
        <strain evidence="5 6">CCTCC AA 208026</strain>
    </source>
</reference>
<evidence type="ECO:0000313" key="6">
    <source>
        <dbReference type="Proteomes" id="UP000253094"/>
    </source>
</evidence>
<gene>
    <name evidence="5" type="ORF">DQ384_14025</name>
</gene>
<dbReference type="Gene3D" id="3.30.465.10">
    <property type="match status" value="1"/>
</dbReference>
<dbReference type="Pfam" id="PF03450">
    <property type="entry name" value="CO_deh_flav_C"/>
    <property type="match status" value="1"/>
</dbReference>
<dbReference type="Gene3D" id="3.30.390.50">
    <property type="entry name" value="CO dehydrogenase flavoprotein, C-terminal domain"/>
    <property type="match status" value="1"/>
</dbReference>
<name>A0A367FKT6_9ACTN</name>
<dbReference type="SMART" id="SM01092">
    <property type="entry name" value="CO_deh_flav_C"/>
    <property type="match status" value="1"/>
</dbReference>
<dbReference type="InterPro" id="IPR016166">
    <property type="entry name" value="FAD-bd_PCMH"/>
</dbReference>
<evidence type="ECO:0000259" key="4">
    <source>
        <dbReference type="PROSITE" id="PS51387"/>
    </source>
</evidence>
<dbReference type="InterPro" id="IPR016167">
    <property type="entry name" value="FAD-bd_PCMH_sub1"/>
</dbReference>
<dbReference type="GO" id="GO:0016491">
    <property type="term" value="F:oxidoreductase activity"/>
    <property type="evidence" value="ECO:0007669"/>
    <property type="project" value="UniProtKB-KW"/>
</dbReference>
<dbReference type="Pfam" id="PF00941">
    <property type="entry name" value="FAD_binding_5"/>
    <property type="match status" value="1"/>
</dbReference>
<dbReference type="InterPro" id="IPR036318">
    <property type="entry name" value="FAD-bd_PCMH-like_sf"/>
</dbReference>
<organism evidence="5 6">
    <name type="scientific">Sphaerisporangium album</name>
    <dbReference type="NCBI Taxonomy" id="509200"/>
    <lineage>
        <taxon>Bacteria</taxon>
        <taxon>Bacillati</taxon>
        <taxon>Actinomycetota</taxon>
        <taxon>Actinomycetes</taxon>
        <taxon>Streptosporangiales</taxon>
        <taxon>Streptosporangiaceae</taxon>
        <taxon>Sphaerisporangium</taxon>
    </lineage>
</organism>
<dbReference type="InterPro" id="IPR002346">
    <property type="entry name" value="Mopterin_DH_FAD-bd"/>
</dbReference>
<dbReference type="Proteomes" id="UP000253094">
    <property type="component" value="Unassembled WGS sequence"/>
</dbReference>